<sequence length="307" mass="34716">MSLVNAAVSEPELAFTLCDAALLERLSGLSMPLTARDCMAALGWRETVLPEKLADRALDRIHFGNEFCERLLPHRPQLERVVDWSVEQGLGVTLLTPMLADRGIDLLPRLLERLPEQSEVVVNDWGVLRLLREQFTRLCPVAGRQMGKMIKDPRLPSAEWASAIPPGMQSSLYPKLMRRFGIESAETDIRPFAEPADLQPNGLRLSVHLPYGYTLKGRICKPGSLSLDKQQKFMPGHSCQKECLVYFSRMQRTGCQSPHELPSFLRGNTIFYRHGEEQQRVLAEALQQGWVNRLVLAGDWNENRCAD</sequence>
<evidence type="ECO:0000313" key="1">
    <source>
        <dbReference type="EMBL" id="PLX61087.1"/>
    </source>
</evidence>
<dbReference type="STRING" id="1111735.GCA_000428045_00623"/>
<proteinExistence type="predicted"/>
<accession>A0A2N6CV59</accession>
<dbReference type="EMBL" id="PKUN01000021">
    <property type="protein sequence ID" value="PLX61087.1"/>
    <property type="molecule type" value="Genomic_DNA"/>
</dbReference>
<gene>
    <name evidence="1" type="ORF">C0630_11820</name>
</gene>
<dbReference type="AlphaFoldDB" id="A0A2N6CV59"/>
<name>A0A2N6CV59_9GAMM</name>
<dbReference type="Proteomes" id="UP000235015">
    <property type="component" value="Unassembled WGS sequence"/>
</dbReference>
<protein>
    <submittedName>
        <fullName evidence="1">Uncharacterized protein</fullName>
    </submittedName>
</protein>
<organism evidence="1 2">
    <name type="scientific">Sedimenticola selenatireducens</name>
    <dbReference type="NCBI Taxonomy" id="191960"/>
    <lineage>
        <taxon>Bacteria</taxon>
        <taxon>Pseudomonadati</taxon>
        <taxon>Pseudomonadota</taxon>
        <taxon>Gammaproteobacteria</taxon>
        <taxon>Chromatiales</taxon>
        <taxon>Sedimenticolaceae</taxon>
        <taxon>Sedimenticola</taxon>
    </lineage>
</organism>
<reference evidence="1 2" key="1">
    <citation type="submission" date="2017-11" db="EMBL/GenBank/DDBJ databases">
        <title>Genome-resolved metagenomics identifies genetic mobility, metabolic interactions, and unexpected diversity in perchlorate-reducing communities.</title>
        <authorList>
            <person name="Barnum T.P."/>
            <person name="Figueroa I.A."/>
            <person name="Carlstrom C.I."/>
            <person name="Lucas L.N."/>
            <person name="Engelbrektson A.L."/>
            <person name="Coates J.D."/>
        </authorList>
    </citation>
    <scope>NUCLEOTIDE SEQUENCE [LARGE SCALE GENOMIC DNA]</scope>
    <source>
        <strain evidence="1">BM301</strain>
    </source>
</reference>
<evidence type="ECO:0000313" key="2">
    <source>
        <dbReference type="Proteomes" id="UP000235015"/>
    </source>
</evidence>
<comment type="caution">
    <text evidence="1">The sequence shown here is derived from an EMBL/GenBank/DDBJ whole genome shotgun (WGS) entry which is preliminary data.</text>
</comment>
<dbReference type="RefSeq" id="WP_273439647.1">
    <property type="nucleotide sequence ID" value="NZ_PKUN01000021.1"/>
</dbReference>